<reference evidence="1" key="2">
    <citation type="journal article" date="2015" name="Fish Shellfish Immunol.">
        <title>Early steps in the European eel (Anguilla anguilla)-Vibrio vulnificus interaction in the gills: Role of the RtxA13 toxin.</title>
        <authorList>
            <person name="Callol A."/>
            <person name="Pajuelo D."/>
            <person name="Ebbesson L."/>
            <person name="Teles M."/>
            <person name="MacKenzie S."/>
            <person name="Amaro C."/>
        </authorList>
    </citation>
    <scope>NUCLEOTIDE SEQUENCE</scope>
</reference>
<sequence length="80" mass="9261">MIPYLLPSLNRPFPLLTNPQTLLSTTPPFQTNLFKTYIMHFHNLRDESCVAEILSCKEFQTKNTKDITPNIHYSTYLSGN</sequence>
<protein>
    <submittedName>
        <fullName evidence="1">Uncharacterized protein</fullName>
    </submittedName>
</protein>
<accession>A0A0E9WZM6</accession>
<dbReference type="AlphaFoldDB" id="A0A0E9WZM6"/>
<evidence type="ECO:0000313" key="1">
    <source>
        <dbReference type="EMBL" id="JAH94883.1"/>
    </source>
</evidence>
<name>A0A0E9WZM6_ANGAN</name>
<organism evidence="1">
    <name type="scientific">Anguilla anguilla</name>
    <name type="common">European freshwater eel</name>
    <name type="synonym">Muraena anguilla</name>
    <dbReference type="NCBI Taxonomy" id="7936"/>
    <lineage>
        <taxon>Eukaryota</taxon>
        <taxon>Metazoa</taxon>
        <taxon>Chordata</taxon>
        <taxon>Craniata</taxon>
        <taxon>Vertebrata</taxon>
        <taxon>Euteleostomi</taxon>
        <taxon>Actinopterygii</taxon>
        <taxon>Neopterygii</taxon>
        <taxon>Teleostei</taxon>
        <taxon>Anguilliformes</taxon>
        <taxon>Anguillidae</taxon>
        <taxon>Anguilla</taxon>
    </lineage>
</organism>
<proteinExistence type="predicted"/>
<dbReference type="EMBL" id="GBXM01013694">
    <property type="protein sequence ID" value="JAH94883.1"/>
    <property type="molecule type" value="Transcribed_RNA"/>
</dbReference>
<reference evidence="1" key="1">
    <citation type="submission" date="2014-11" db="EMBL/GenBank/DDBJ databases">
        <authorList>
            <person name="Amaro Gonzalez C."/>
        </authorList>
    </citation>
    <scope>NUCLEOTIDE SEQUENCE</scope>
</reference>